<comment type="caution">
    <text evidence="2">The sequence shown here is derived from an EMBL/GenBank/DDBJ whole genome shotgun (WGS) entry which is preliminary data.</text>
</comment>
<name>A0ABP8SLA5_9ACTN</name>
<feature type="region of interest" description="Disordered" evidence="1">
    <location>
        <begin position="1"/>
        <end position="23"/>
    </location>
</feature>
<reference evidence="3" key="1">
    <citation type="journal article" date="2019" name="Int. J. Syst. Evol. Microbiol.">
        <title>The Global Catalogue of Microorganisms (GCM) 10K type strain sequencing project: providing services to taxonomists for standard genome sequencing and annotation.</title>
        <authorList>
            <consortium name="The Broad Institute Genomics Platform"/>
            <consortium name="The Broad Institute Genome Sequencing Center for Infectious Disease"/>
            <person name="Wu L."/>
            <person name="Ma J."/>
        </authorList>
    </citation>
    <scope>NUCLEOTIDE SEQUENCE [LARGE SCALE GENOMIC DNA]</scope>
    <source>
        <strain evidence="3">JCM 3175</strain>
    </source>
</reference>
<keyword evidence="3" id="KW-1185">Reference proteome</keyword>
<dbReference type="RefSeq" id="WP_346119859.1">
    <property type="nucleotide sequence ID" value="NZ_BAABGU010000014.1"/>
</dbReference>
<evidence type="ECO:0000313" key="3">
    <source>
        <dbReference type="Proteomes" id="UP001500307"/>
    </source>
</evidence>
<gene>
    <name evidence="2" type="ORF">GCM10023176_29130</name>
</gene>
<sequence length="283" mass="29100">MSGAVQAGWAPPSGPPEPAPERGRPRWLLAATVAWAVLLAGLTWWSVRHDPPTVREQRPLSAAARVTDRAVGQLVAATGDAAWVLTEPRLDRGCRVTPMADGVAYRRGVDVVLPEGGERALLDRVAARLPGDWRAGVRSSSSGPRLRADAGEFVLVQGWVASLGRVRFAAETGCRPADAEFADLLPGPPGEPALDEALRALGRTAEAGAGSLAAPCPGGGNARTRWATAGAAPAPLAGLKPLAAGAALLDTPEVYAYRRGPAVVVADATGERLRLAASTGCAG</sequence>
<evidence type="ECO:0000256" key="1">
    <source>
        <dbReference type="SAM" id="MobiDB-lite"/>
    </source>
</evidence>
<dbReference type="EMBL" id="BAABGU010000014">
    <property type="protein sequence ID" value="GAA4570467.1"/>
    <property type="molecule type" value="Genomic_DNA"/>
</dbReference>
<dbReference type="Proteomes" id="UP001500307">
    <property type="component" value="Unassembled WGS sequence"/>
</dbReference>
<protein>
    <submittedName>
        <fullName evidence="2">Uncharacterized protein</fullName>
    </submittedName>
</protein>
<proteinExistence type="predicted"/>
<evidence type="ECO:0000313" key="2">
    <source>
        <dbReference type="EMBL" id="GAA4570467.1"/>
    </source>
</evidence>
<accession>A0ABP8SLA5</accession>
<organism evidence="2 3">
    <name type="scientific">Micromonospora coerulea</name>
    <dbReference type="NCBI Taxonomy" id="47856"/>
    <lineage>
        <taxon>Bacteria</taxon>
        <taxon>Bacillati</taxon>
        <taxon>Actinomycetota</taxon>
        <taxon>Actinomycetes</taxon>
        <taxon>Micromonosporales</taxon>
        <taxon>Micromonosporaceae</taxon>
        <taxon>Micromonospora</taxon>
    </lineage>
</organism>